<dbReference type="GO" id="GO:0004175">
    <property type="term" value="F:endopeptidase activity"/>
    <property type="evidence" value="ECO:0007669"/>
    <property type="project" value="TreeGrafter"/>
</dbReference>
<dbReference type="PROSITE" id="PS51257">
    <property type="entry name" value="PROKAR_LIPOPROTEIN"/>
    <property type="match status" value="1"/>
</dbReference>
<feature type="compositionally biased region" description="Polar residues" evidence="1">
    <location>
        <begin position="140"/>
        <end position="149"/>
    </location>
</feature>
<reference evidence="3 4" key="1">
    <citation type="journal article" date="2014" name="PLoS ONE">
        <title>The first complete genome sequence of the class fimbriimonadia in the phylum armatimonadetes.</title>
        <authorList>
            <person name="Hu Z.Y."/>
            <person name="Wang Y.Z."/>
            <person name="Im W.T."/>
            <person name="Wang S.Y."/>
            <person name="Zhao G.P."/>
            <person name="Zheng H.J."/>
            <person name="Quan Z.X."/>
        </authorList>
    </citation>
    <scope>NUCLEOTIDE SEQUENCE [LARGE SCALE GENOMIC DNA]</scope>
    <source>
        <strain evidence="3">Gsoil 348</strain>
    </source>
</reference>
<dbReference type="Pfam" id="PF03572">
    <property type="entry name" value="Peptidase_S41"/>
    <property type="match status" value="1"/>
</dbReference>
<dbReference type="STRING" id="661478.OP10G_0127"/>
<dbReference type="Pfam" id="PF22694">
    <property type="entry name" value="CtpB_N-like"/>
    <property type="match status" value="1"/>
</dbReference>
<dbReference type="SMART" id="SM00245">
    <property type="entry name" value="TSPc"/>
    <property type="match status" value="1"/>
</dbReference>
<dbReference type="OrthoDB" id="9812068at2"/>
<dbReference type="SUPFAM" id="SSF50156">
    <property type="entry name" value="PDZ domain-like"/>
    <property type="match status" value="1"/>
</dbReference>
<gene>
    <name evidence="3" type="ORF">OP10G_0127</name>
</gene>
<dbReference type="AlphaFoldDB" id="A0A068NL52"/>
<feature type="compositionally biased region" description="Polar residues" evidence="1">
    <location>
        <begin position="159"/>
        <end position="168"/>
    </location>
</feature>
<dbReference type="PROSITE" id="PS50106">
    <property type="entry name" value="PDZ"/>
    <property type="match status" value="1"/>
</dbReference>
<dbReference type="Pfam" id="PF17820">
    <property type="entry name" value="PDZ_6"/>
    <property type="match status" value="1"/>
</dbReference>
<dbReference type="InterPro" id="IPR036034">
    <property type="entry name" value="PDZ_sf"/>
</dbReference>
<dbReference type="RefSeq" id="WP_025227829.1">
    <property type="nucleotide sequence ID" value="NZ_CP007139.1"/>
</dbReference>
<name>A0A068NL52_FIMGI</name>
<dbReference type="Proteomes" id="UP000027982">
    <property type="component" value="Chromosome"/>
</dbReference>
<feature type="region of interest" description="Disordered" evidence="1">
    <location>
        <begin position="140"/>
        <end position="172"/>
    </location>
</feature>
<evidence type="ECO:0000313" key="4">
    <source>
        <dbReference type="Proteomes" id="UP000027982"/>
    </source>
</evidence>
<evidence type="ECO:0000313" key="3">
    <source>
        <dbReference type="EMBL" id="AIE83495.1"/>
    </source>
</evidence>
<dbReference type="InterPro" id="IPR001478">
    <property type="entry name" value="PDZ"/>
</dbReference>
<dbReference type="GO" id="GO:0006508">
    <property type="term" value="P:proteolysis"/>
    <property type="evidence" value="ECO:0007669"/>
    <property type="project" value="UniProtKB-KW"/>
</dbReference>
<dbReference type="PANTHER" id="PTHR32060">
    <property type="entry name" value="TAIL-SPECIFIC PROTEASE"/>
    <property type="match status" value="1"/>
</dbReference>
<dbReference type="GO" id="GO:0030288">
    <property type="term" value="C:outer membrane-bounded periplasmic space"/>
    <property type="evidence" value="ECO:0007669"/>
    <property type="project" value="TreeGrafter"/>
</dbReference>
<dbReference type="EMBL" id="CP007139">
    <property type="protein sequence ID" value="AIE83495.1"/>
    <property type="molecule type" value="Genomic_DNA"/>
</dbReference>
<dbReference type="InterPro" id="IPR041489">
    <property type="entry name" value="PDZ_6"/>
</dbReference>
<evidence type="ECO:0000256" key="1">
    <source>
        <dbReference type="SAM" id="MobiDB-lite"/>
    </source>
</evidence>
<dbReference type="Gene3D" id="2.30.42.10">
    <property type="match status" value="1"/>
</dbReference>
<dbReference type="InterPro" id="IPR029045">
    <property type="entry name" value="ClpP/crotonase-like_dom_sf"/>
</dbReference>
<dbReference type="Gene3D" id="3.90.226.10">
    <property type="entry name" value="2-enoyl-CoA Hydratase, Chain A, domain 1"/>
    <property type="match status" value="1"/>
</dbReference>
<dbReference type="GO" id="GO:0008236">
    <property type="term" value="F:serine-type peptidase activity"/>
    <property type="evidence" value="ECO:0007669"/>
    <property type="project" value="InterPro"/>
</dbReference>
<protein>
    <submittedName>
        <fullName evidence="3">Putative protease</fullName>
    </submittedName>
</protein>
<keyword evidence="4" id="KW-1185">Reference proteome</keyword>
<organism evidence="3 4">
    <name type="scientific">Fimbriimonas ginsengisoli Gsoil 348</name>
    <dbReference type="NCBI Taxonomy" id="661478"/>
    <lineage>
        <taxon>Bacteria</taxon>
        <taxon>Bacillati</taxon>
        <taxon>Armatimonadota</taxon>
        <taxon>Fimbriimonadia</taxon>
        <taxon>Fimbriimonadales</taxon>
        <taxon>Fimbriimonadaceae</taxon>
        <taxon>Fimbriimonas</taxon>
    </lineage>
</organism>
<dbReference type="HOGENOM" id="CLU_613569_0_0_0"/>
<sequence>MSETKKSLIAAGWIVAACGAFLIGSNLRDRADLSAAPTTKLDNLVASRNGGAPQGGDEIPAGDFFYSLTEKLKKEYVEPINDEQKLASGAVRGMVGYLADPKSVYMDKDAFRVFLNARQGKYEGIGADLALLLPSSNKKANRSALQPTPTEEGADPRQQALSTDSAPDQASFPRLTVTSVVPGGPADKAGVKPGDIVYSIDGHWLLNADLSIRFMKARKLYDQKKLPLADLNALRKEVRDKWERMILPLRARDRLFAGTAGNVKVVWERNGEQRATTIQRAPSSRTGFQAANGVIQLPFTPGSPEALKQAIAGKPEVTLDLRNNTLGDFSAMRQCLAVLAPAGQYGVLTTNRSDKTTPFAIGQGNANPPKITLITDRTTRGAAEIFALALSSKGLAKLSGSETGGDRDIYDIVELPDGTGYTLVTSHFKPSLDTKSARLAKNGGRK</sequence>
<dbReference type="Gene3D" id="3.30.750.44">
    <property type="match status" value="1"/>
</dbReference>
<feature type="domain" description="PDZ" evidence="2">
    <location>
        <begin position="175"/>
        <end position="202"/>
    </location>
</feature>
<keyword evidence="3" id="KW-0645">Protease</keyword>
<dbReference type="SUPFAM" id="SSF52096">
    <property type="entry name" value="ClpP/crotonase"/>
    <property type="match status" value="1"/>
</dbReference>
<dbReference type="GO" id="GO:0007165">
    <property type="term" value="P:signal transduction"/>
    <property type="evidence" value="ECO:0007669"/>
    <property type="project" value="TreeGrafter"/>
</dbReference>
<dbReference type="InterPro" id="IPR055210">
    <property type="entry name" value="CtpA/B_N"/>
</dbReference>
<proteinExistence type="predicted"/>
<accession>A0A068NL52</accession>
<dbReference type="PANTHER" id="PTHR32060:SF30">
    <property type="entry name" value="CARBOXY-TERMINAL PROCESSING PROTEASE CTPA"/>
    <property type="match status" value="1"/>
</dbReference>
<keyword evidence="3" id="KW-0378">Hydrolase</keyword>
<dbReference type="InterPro" id="IPR005151">
    <property type="entry name" value="Tail-specific_protease"/>
</dbReference>
<dbReference type="eggNOG" id="COG0793">
    <property type="taxonomic scope" value="Bacteria"/>
</dbReference>
<evidence type="ECO:0000259" key="2">
    <source>
        <dbReference type="PROSITE" id="PS50106"/>
    </source>
</evidence>
<dbReference type="KEGG" id="fgi:OP10G_0127"/>